<keyword evidence="8 9" id="KW-0472">Membrane</keyword>
<feature type="transmembrane region" description="Helical" evidence="9">
    <location>
        <begin position="895"/>
        <end position="915"/>
    </location>
</feature>
<dbReference type="PROSITE" id="PS50893">
    <property type="entry name" value="ABC_TRANSPORTER_2"/>
    <property type="match status" value="2"/>
</dbReference>
<evidence type="ECO:0000256" key="3">
    <source>
        <dbReference type="ARBA" id="ARBA00022448"/>
    </source>
</evidence>
<evidence type="ECO:0000256" key="5">
    <source>
        <dbReference type="ARBA" id="ARBA00022741"/>
    </source>
</evidence>
<evidence type="ECO:0000313" key="13">
    <source>
        <dbReference type="Proteomes" id="UP000031512"/>
    </source>
</evidence>
<dbReference type="SUPFAM" id="SSF52540">
    <property type="entry name" value="P-loop containing nucleoside triphosphate hydrolases"/>
    <property type="match status" value="2"/>
</dbReference>
<keyword evidence="7 9" id="KW-1133">Transmembrane helix</keyword>
<evidence type="ECO:0000256" key="2">
    <source>
        <dbReference type="ARBA" id="ARBA00009726"/>
    </source>
</evidence>
<dbReference type="EC" id="3.6.3.44" evidence="12"/>
<organism evidence="12 13">
    <name type="scientific">Theileria equi strain WA</name>
    <dbReference type="NCBI Taxonomy" id="1537102"/>
    <lineage>
        <taxon>Eukaryota</taxon>
        <taxon>Sar</taxon>
        <taxon>Alveolata</taxon>
        <taxon>Apicomplexa</taxon>
        <taxon>Aconoidasida</taxon>
        <taxon>Piroplasmida</taxon>
        <taxon>Theileriidae</taxon>
        <taxon>Theileria</taxon>
    </lineage>
</organism>
<evidence type="ECO:0000259" key="10">
    <source>
        <dbReference type="PROSITE" id="PS50893"/>
    </source>
</evidence>
<evidence type="ECO:0000256" key="1">
    <source>
        <dbReference type="ARBA" id="ARBA00004141"/>
    </source>
</evidence>
<dbReference type="GO" id="GO:0032440">
    <property type="term" value="F:2-alkenal reductase [NAD(P)H] activity"/>
    <property type="evidence" value="ECO:0007669"/>
    <property type="project" value="UniProtKB-EC"/>
</dbReference>
<keyword evidence="13" id="KW-1185">Reference proteome</keyword>
<evidence type="ECO:0000313" key="12">
    <source>
        <dbReference type="EMBL" id="AFZ80438.1"/>
    </source>
</evidence>
<dbReference type="PANTHER" id="PTHR24223:SF456">
    <property type="entry name" value="MULTIDRUG RESISTANCE-ASSOCIATED PROTEIN LETHAL(2)03659"/>
    <property type="match status" value="1"/>
</dbReference>
<comment type="similarity">
    <text evidence="2">Belongs to the ABC transporter superfamily. ABCC family. Conjugate transporter (TC 3.A.1.208) subfamily.</text>
</comment>
<dbReference type="Proteomes" id="UP000031512">
    <property type="component" value="Chromosome 1"/>
</dbReference>
<dbReference type="PANTHER" id="PTHR24223">
    <property type="entry name" value="ATP-BINDING CASSETTE SUB-FAMILY C"/>
    <property type="match status" value="1"/>
</dbReference>
<feature type="transmembrane region" description="Helical" evidence="9">
    <location>
        <begin position="275"/>
        <end position="300"/>
    </location>
</feature>
<evidence type="ECO:0000256" key="4">
    <source>
        <dbReference type="ARBA" id="ARBA00022692"/>
    </source>
</evidence>
<dbReference type="GO" id="GO:0140359">
    <property type="term" value="F:ABC-type transporter activity"/>
    <property type="evidence" value="ECO:0007669"/>
    <property type="project" value="InterPro"/>
</dbReference>
<dbReference type="RefSeq" id="XP_004830104.1">
    <property type="nucleotide sequence ID" value="XM_004830047.1"/>
</dbReference>
<dbReference type="eggNOG" id="KOG0054">
    <property type="taxonomic scope" value="Eukaryota"/>
</dbReference>
<reference evidence="12 13" key="1">
    <citation type="journal article" date="2012" name="BMC Genomics">
        <title>Comparative genomic analysis and phylogenetic position of Theileria equi.</title>
        <authorList>
            <person name="Kappmeyer L.S."/>
            <person name="Thiagarajan M."/>
            <person name="Herndon D.R."/>
            <person name="Ramsay J.D."/>
            <person name="Caler E."/>
            <person name="Djikeng A."/>
            <person name="Gillespie J.J."/>
            <person name="Lau A.O."/>
            <person name="Roalson E.H."/>
            <person name="Silva J.C."/>
            <person name="Silva M.G."/>
            <person name="Suarez C.E."/>
            <person name="Ueti M.W."/>
            <person name="Nene V.M."/>
            <person name="Mealey R.H."/>
            <person name="Knowles D.P."/>
            <person name="Brayton K.A."/>
        </authorList>
    </citation>
    <scope>NUCLEOTIDE SEQUENCE [LARGE SCALE GENOMIC DNA]</scope>
    <source>
        <strain evidence="12 13">WA</strain>
    </source>
</reference>
<dbReference type="GO" id="GO:0016887">
    <property type="term" value="F:ATP hydrolysis activity"/>
    <property type="evidence" value="ECO:0007669"/>
    <property type="project" value="InterPro"/>
</dbReference>
<dbReference type="EC" id="1.3.1.74" evidence="12"/>
<dbReference type="InterPro" id="IPR050173">
    <property type="entry name" value="ABC_transporter_C-like"/>
</dbReference>
<evidence type="ECO:0000256" key="7">
    <source>
        <dbReference type="ARBA" id="ARBA00022989"/>
    </source>
</evidence>
<evidence type="ECO:0000256" key="6">
    <source>
        <dbReference type="ARBA" id="ARBA00022840"/>
    </source>
</evidence>
<feature type="transmembrane region" description="Helical" evidence="9">
    <location>
        <begin position="1082"/>
        <end position="1101"/>
    </location>
</feature>
<feature type="transmembrane region" description="Helical" evidence="9">
    <location>
        <begin position="312"/>
        <end position="338"/>
    </location>
</feature>
<keyword evidence="6 12" id="KW-0067">ATP-binding</keyword>
<evidence type="ECO:0000256" key="9">
    <source>
        <dbReference type="SAM" id="Phobius"/>
    </source>
</evidence>
<dbReference type="SMART" id="SM00382">
    <property type="entry name" value="AAA"/>
    <property type="match status" value="2"/>
</dbReference>
<keyword evidence="5" id="KW-0547">Nucleotide-binding</keyword>
<dbReference type="VEuPathDB" id="PiroplasmaDB:BEWA_032910"/>
<evidence type="ECO:0000256" key="8">
    <source>
        <dbReference type="ARBA" id="ARBA00023136"/>
    </source>
</evidence>
<feature type="transmembrane region" description="Helical" evidence="9">
    <location>
        <begin position="429"/>
        <end position="447"/>
    </location>
</feature>
<dbReference type="Gene3D" id="1.20.1560.10">
    <property type="entry name" value="ABC transporter type 1, transmembrane domain"/>
    <property type="match status" value="2"/>
</dbReference>
<feature type="transmembrane region" description="Helical" evidence="9">
    <location>
        <begin position="1113"/>
        <end position="1133"/>
    </location>
</feature>
<dbReference type="InterPro" id="IPR003593">
    <property type="entry name" value="AAA+_ATPase"/>
</dbReference>
<dbReference type="EMBL" id="CP001669">
    <property type="protein sequence ID" value="AFZ80438.1"/>
    <property type="molecule type" value="Genomic_DNA"/>
</dbReference>
<name>L0AYY0_THEEQ</name>
<keyword evidence="3" id="KW-0813">Transport</keyword>
<dbReference type="InterPro" id="IPR003439">
    <property type="entry name" value="ABC_transporter-like_ATP-bd"/>
</dbReference>
<dbReference type="GeneID" id="15803897"/>
<feature type="transmembrane region" description="Helical" evidence="9">
    <location>
        <begin position="833"/>
        <end position="855"/>
    </location>
</feature>
<protein>
    <submittedName>
        <fullName evidence="12">ABC transporter, ATP-binding protein domain containing protein</fullName>
        <ecNumber evidence="12">1.3.1.74</ecNumber>
        <ecNumber evidence="12">3.6.3.44</ecNumber>
    </submittedName>
</protein>
<keyword evidence="12" id="KW-0378">Hydrolase</keyword>
<dbReference type="InterPro" id="IPR036640">
    <property type="entry name" value="ABC1_TM_sf"/>
</dbReference>
<dbReference type="InterPro" id="IPR011527">
    <property type="entry name" value="ABC1_TM_dom"/>
</dbReference>
<dbReference type="KEGG" id="beq:BEWA_032910"/>
<dbReference type="PROSITE" id="PS00211">
    <property type="entry name" value="ABC_TRANSPORTER_1"/>
    <property type="match status" value="1"/>
</dbReference>
<keyword evidence="12" id="KW-0560">Oxidoreductase</keyword>
<feature type="transmembrane region" description="Helical" evidence="9">
    <location>
        <begin position="994"/>
        <end position="1015"/>
    </location>
</feature>
<feature type="domain" description="ABC transporter" evidence="10">
    <location>
        <begin position="505"/>
        <end position="761"/>
    </location>
</feature>
<dbReference type="InterPro" id="IPR027417">
    <property type="entry name" value="P-loop_NTPase"/>
</dbReference>
<feature type="domain" description="ABC transmembrane type-1" evidence="11">
    <location>
        <begin position="843"/>
        <end position="1141"/>
    </location>
</feature>
<dbReference type="GO" id="GO:0016020">
    <property type="term" value="C:membrane"/>
    <property type="evidence" value="ECO:0007669"/>
    <property type="project" value="UniProtKB-SubCell"/>
</dbReference>
<dbReference type="SUPFAM" id="SSF90123">
    <property type="entry name" value="ABC transporter transmembrane region"/>
    <property type="match status" value="2"/>
</dbReference>
<evidence type="ECO:0000259" key="11">
    <source>
        <dbReference type="PROSITE" id="PS50929"/>
    </source>
</evidence>
<gene>
    <name evidence="12" type="ORF">BEWA_032910</name>
</gene>
<dbReference type="OrthoDB" id="4865934at2759"/>
<dbReference type="PROSITE" id="PS50929">
    <property type="entry name" value="ABC_TM1F"/>
    <property type="match status" value="1"/>
</dbReference>
<sequence>MMVDKGDRTPEVYDHHFWESEPSLTLRKVVKPDGTKFRYFDETSIFSFIFFTWAYKWTKAAGEKYFDPYMLHPLPLADQILRWQPILSKHISDGIASLEAYKTLSEEVKKKAKKPPKYILAWAIWLTFWKRLVGIIVSVVVMNGVGMSVAIFLHKLLGLLPKKGFKLITLLSLAFSIIAVELFKDVCMDHINYYVQRLAIIMDSSIRITIFQHGLCYRRSLFGHLSDNPDACKSIIHGCSGEDKCSNDPFLCRARRYKNNEVVPKIYPLVLNDSYYIPFFVEFITGMIDFLTAFIYGMILMNSQFHVKSLNILSVSLSFVVCMVVVEITNGFLMRYYLGIRDHKIARANEVIVSSLKLVETMSLDDIGHNMITETRNDELVLVFIRFFLSLVNKVFMTSIMCVNIIILVTDFVGQVKDATNVESIDPSGLLASIFVIMKIIGPLYLLPFKLKSFVTSMTSFLRVERFLRTCSPNFYLPDNKFTGDTPLPEALPGEEKTLPKGLVVMFKKASFAWVNSRKDLLDNTGVTCLRDLDFVLNTGDLAIITGAQGSGKTNFVKAVLGDMTLVEGSMAALPLSTNMPIFYASQKVWLQKGTIKSNITFGHRFDEDIYKTVIKTVELEHDISTWEGGDMRKISENGYSLSGGQRMRVGLARAIYAYLIFSKTNRESESDHSFLVVIDDCFTGLDPFVAKTIFRNLFSVNGGLLTKGDVATVLTISRRILEACVSSESSESFPDAPMYALRSEALVQDNRLRSFMKNKTEDVRYPVTSIDKMELQSVPFDVLRRCSSDDFTKLGRRRSTESRYSDSPTVQHLYDKNKTKNYKSDIIRQFKVYFSAASWPVFLFLFLTLIFATLDSTKFIITSKVSDSIVNYTDEHDKTSVSLEDVKEYCYKSLRWILVLSIAVMIGAFFRIVAMTKASFNVSRRIHEYCIDSVFTNNSAALAIKKSLGCVITFFYNETLYIDTEISHFVHDSSVLSIETVVHTLTLFFMMPWSTPIAVILCFIILRYFVYYFVKSCKHSYLASMESFSQINAIIETAIVGSPIYRSFKKEWELIHSMFEHIDYNLRCDYLTYSAMFGTSIAFKCLLAPLALFILFFPIIRSRYFGVEIKVGYYAMAYSVFLSLTGTFSNFLRLYCYLELYMGSIRRFENFVLPGAEVKFKKKRNIHQTDVIVDRSASIGDESPSDENIKDSLRRRRYNEHAKRRAARCTSLKMLFFKHQVNILDISKYAVPGQVRVQLRDVSVHVTSGKSKEKHAILKNVTCSADTSDIIGIVGRTGAGKSTLLSVLQGLARNRGGSVLLDGCDLNDMPKNVTRQIIGVLPQLPFVFRGWTVRRFIDPRMLFDDTNIEMALENCGLLKFVENLSGGEGLDTIIIPDHYHKDMPRYYKRVYYGPTLKPHDSSVDNVNVDHGMVLSNSQLRTLSVARLVLYREFFKVLLVDEPPEDEHETSFATIGTPIYDLIKTHFGHCTTFIAAHDVSMLRFCTSVWVFHKGSLIRTCKTEDIVDTGSLSKIIEDCITTHA</sequence>
<accession>L0AYY0</accession>
<feature type="transmembrane region" description="Helical" evidence="9">
    <location>
        <begin position="119"/>
        <end position="152"/>
    </location>
</feature>
<proteinExistence type="inferred from homology"/>
<feature type="transmembrane region" description="Helical" evidence="9">
    <location>
        <begin position="380"/>
        <end position="409"/>
    </location>
</feature>
<comment type="subcellular location">
    <subcellularLocation>
        <location evidence="1">Membrane</location>
        <topology evidence="1">Multi-pass membrane protein</topology>
    </subcellularLocation>
</comment>
<dbReference type="Pfam" id="PF00005">
    <property type="entry name" value="ABC_tran"/>
    <property type="match status" value="2"/>
</dbReference>
<feature type="transmembrane region" description="Helical" evidence="9">
    <location>
        <begin position="164"/>
        <end position="183"/>
    </location>
</feature>
<dbReference type="GO" id="GO:0005524">
    <property type="term" value="F:ATP binding"/>
    <property type="evidence" value="ECO:0007669"/>
    <property type="project" value="UniProtKB-KW"/>
</dbReference>
<dbReference type="InterPro" id="IPR017871">
    <property type="entry name" value="ABC_transporter-like_CS"/>
</dbReference>
<dbReference type="Gene3D" id="3.40.50.300">
    <property type="entry name" value="P-loop containing nucleotide triphosphate hydrolases"/>
    <property type="match status" value="2"/>
</dbReference>
<keyword evidence="4 9" id="KW-0812">Transmembrane</keyword>
<dbReference type="STRING" id="1537102.L0AYY0"/>
<feature type="domain" description="ABC transporter" evidence="10">
    <location>
        <begin position="1238"/>
        <end position="1518"/>
    </location>
</feature>